<comment type="caution">
    <text evidence="1">The sequence shown here is derived from an EMBL/GenBank/DDBJ whole genome shotgun (WGS) entry which is preliminary data.</text>
</comment>
<evidence type="ECO:0000313" key="2">
    <source>
        <dbReference type="Proteomes" id="UP001392318"/>
    </source>
</evidence>
<sequence>MSIYAHDLLDLITIWHADDGQCGSLTFVLMQQLALNIIAPGCADFRGGC</sequence>
<dbReference type="Proteomes" id="UP001392318">
    <property type="component" value="Unassembled WGS sequence"/>
</dbReference>
<organism evidence="1 2">
    <name type="scientific">Paraburkholderia unamae</name>
    <dbReference type="NCBI Taxonomy" id="219649"/>
    <lineage>
        <taxon>Bacteria</taxon>
        <taxon>Pseudomonadati</taxon>
        <taxon>Pseudomonadota</taxon>
        <taxon>Betaproteobacteria</taxon>
        <taxon>Burkholderiales</taxon>
        <taxon>Burkholderiaceae</taxon>
        <taxon>Paraburkholderia</taxon>
    </lineage>
</organism>
<evidence type="ECO:0000313" key="1">
    <source>
        <dbReference type="EMBL" id="MEM5400836.1"/>
    </source>
</evidence>
<proteinExistence type="predicted"/>
<reference evidence="1" key="1">
    <citation type="submission" date="2024-01" db="EMBL/GenBank/DDBJ databases">
        <title>The diversity of rhizobia nodulating Mimosa spp. in eleven states of Brazil covering several biomes is determined by host plant, location, and edaphic factors.</title>
        <authorList>
            <person name="Rouws L."/>
            <person name="Barauna A."/>
            <person name="Beukes C."/>
            <person name="De Faria S.M."/>
            <person name="Gross E."/>
            <person name="Dos Reis Junior F.B."/>
            <person name="Simon M."/>
            <person name="Maluk M."/>
            <person name="Odee D.W."/>
            <person name="Kenicer G."/>
            <person name="Young J.P.W."/>
            <person name="Reis V.M."/>
            <person name="Zilli J."/>
            <person name="James E.K."/>
        </authorList>
    </citation>
    <scope>NUCLEOTIDE SEQUENCE</scope>
    <source>
        <strain evidence="1">JPY452</strain>
    </source>
</reference>
<protein>
    <submittedName>
        <fullName evidence="1">Uncharacterized protein</fullName>
    </submittedName>
</protein>
<name>A0ACC6RGQ6_9BURK</name>
<gene>
    <name evidence="1" type="ORF">VSR83_12155</name>
</gene>
<keyword evidence="2" id="KW-1185">Reference proteome</keyword>
<dbReference type="EMBL" id="JAYMRU010000007">
    <property type="protein sequence ID" value="MEM5400836.1"/>
    <property type="molecule type" value="Genomic_DNA"/>
</dbReference>
<accession>A0ACC6RGQ6</accession>